<keyword evidence="3" id="KW-0378">Hydrolase</keyword>
<dbReference type="InterPro" id="IPR032466">
    <property type="entry name" value="Metal_Hydrolase"/>
</dbReference>
<dbReference type="GO" id="GO:0004536">
    <property type="term" value="F:DNA nuclease activity"/>
    <property type="evidence" value="ECO:0007669"/>
    <property type="project" value="InterPro"/>
</dbReference>
<dbReference type="InterPro" id="IPR015991">
    <property type="entry name" value="TatD/YcfH-like"/>
</dbReference>
<proteinExistence type="inferred from homology"/>
<evidence type="ECO:0000256" key="3">
    <source>
        <dbReference type="ARBA" id="ARBA00022801"/>
    </source>
</evidence>
<feature type="binding site" evidence="4">
    <location>
        <position position="113"/>
    </location>
    <ligand>
        <name>a divalent metal cation</name>
        <dbReference type="ChEBI" id="CHEBI:60240"/>
        <label>1</label>
    </ligand>
</feature>
<evidence type="ECO:0000256" key="2">
    <source>
        <dbReference type="ARBA" id="ARBA00022723"/>
    </source>
</evidence>
<dbReference type="PIRSF" id="PIRSF005902">
    <property type="entry name" value="DNase_TatD"/>
    <property type="match status" value="1"/>
</dbReference>
<evidence type="ECO:0000256" key="1">
    <source>
        <dbReference type="ARBA" id="ARBA00009275"/>
    </source>
</evidence>
<dbReference type="SUPFAM" id="SSF51556">
    <property type="entry name" value="Metallo-dependent hydrolases"/>
    <property type="match status" value="1"/>
</dbReference>
<accession>A0A6P1ZKY6</accession>
<dbReference type="FunFam" id="3.20.20.140:FF:000005">
    <property type="entry name" value="TatD family hydrolase"/>
    <property type="match status" value="1"/>
</dbReference>
<sequence>MAKKKKKTPPPPPQSVGLPAGGVETHAHLDMEPLDAEVDAVLDRAAEAGVSRVGQVFLGPEAYEAGKELFENRDEVFFIMGIHPHDAESVNGASLDAMAQAFADDARIKAMGEIGLDFYRDWSPFDAQRIAFREQLSLAREKDIPVVIHSRDAAEETLEILDDMGFADRPVLWHCFGGGPDLGQEIVSRGWFASIPGTVTFPKNEAMRRAVAALPLHAMVLETDCPYLTPIPYRGRTNEPAYLAFTAAEVAHIRDVEPAAIWRATAQNAAAYFGITLPDNA</sequence>
<reference evidence="6 7" key="1">
    <citation type="submission" date="2018-06" db="EMBL/GenBank/DDBJ databases">
        <title>Complete genome of Desulfovibrio marinus P48SEP.</title>
        <authorList>
            <person name="Crispim J.S."/>
            <person name="Vidigal P.M.P."/>
            <person name="Silva L.C.F."/>
            <person name="Araujo L.C."/>
            <person name="Laguardia C.N."/>
            <person name="Dias R.S."/>
            <person name="Sousa M.P."/>
            <person name="Paula S.O."/>
            <person name="Silva C."/>
        </authorList>
    </citation>
    <scope>NUCLEOTIDE SEQUENCE [LARGE SCALE GENOMIC DNA]</scope>
    <source>
        <strain evidence="6 7">P48SEP</strain>
    </source>
</reference>
<dbReference type="OrthoDB" id="9810005at2"/>
<protein>
    <submittedName>
        <fullName evidence="6">TatD family deoxyribonuclease</fullName>
    </submittedName>
</protein>
<dbReference type="Gene3D" id="3.20.20.140">
    <property type="entry name" value="Metal-dependent hydrolases"/>
    <property type="match status" value="1"/>
</dbReference>
<comment type="caution">
    <text evidence="6">The sequence shown here is derived from an EMBL/GenBank/DDBJ whole genome shotgun (WGS) entry which is preliminary data.</text>
</comment>
<evidence type="ECO:0000313" key="6">
    <source>
        <dbReference type="EMBL" id="TVM34240.1"/>
    </source>
</evidence>
<dbReference type="InterPro" id="IPR018228">
    <property type="entry name" value="DNase_TatD-rel_CS"/>
</dbReference>
<dbReference type="EMBL" id="QMIF01000005">
    <property type="protein sequence ID" value="TVM34240.1"/>
    <property type="molecule type" value="Genomic_DNA"/>
</dbReference>
<dbReference type="InterPro" id="IPR001130">
    <property type="entry name" value="TatD-like"/>
</dbReference>
<gene>
    <name evidence="6" type="ORF">DQK91_10150</name>
</gene>
<dbReference type="PANTHER" id="PTHR46124:SF2">
    <property type="entry name" value="D-AMINOACYL-TRNA DEACYLASE"/>
    <property type="match status" value="1"/>
</dbReference>
<dbReference type="GO" id="GO:0005829">
    <property type="term" value="C:cytosol"/>
    <property type="evidence" value="ECO:0007669"/>
    <property type="project" value="TreeGrafter"/>
</dbReference>
<feature type="binding site" evidence="4">
    <location>
        <position position="28"/>
    </location>
    <ligand>
        <name>a divalent metal cation</name>
        <dbReference type="ChEBI" id="CHEBI:60240"/>
        <label>1</label>
    </ligand>
</feature>
<feature type="region of interest" description="Disordered" evidence="5">
    <location>
        <begin position="1"/>
        <end position="22"/>
    </location>
</feature>
<feature type="binding site" evidence="4">
    <location>
        <position position="149"/>
    </location>
    <ligand>
        <name>a divalent metal cation</name>
        <dbReference type="ChEBI" id="CHEBI:60240"/>
        <label>2</label>
    </ligand>
</feature>
<dbReference type="Pfam" id="PF01026">
    <property type="entry name" value="TatD_DNase"/>
    <property type="match status" value="1"/>
</dbReference>
<name>A0A6P1ZKY6_9BACT</name>
<evidence type="ECO:0000313" key="7">
    <source>
        <dbReference type="Proteomes" id="UP000434052"/>
    </source>
</evidence>
<evidence type="ECO:0000256" key="4">
    <source>
        <dbReference type="PIRSR" id="PIRSR005902-1"/>
    </source>
</evidence>
<dbReference type="CDD" id="cd01310">
    <property type="entry name" value="TatD_DNAse"/>
    <property type="match status" value="1"/>
</dbReference>
<dbReference type="AlphaFoldDB" id="A0A6P1ZKY6"/>
<dbReference type="RefSeq" id="WP_144305237.1">
    <property type="nucleotide sequence ID" value="NZ_QMIF01000005.1"/>
</dbReference>
<comment type="similarity">
    <text evidence="1">Belongs to the metallo-dependent hydrolases superfamily. TatD-type hydrolase family.</text>
</comment>
<dbReference type="PANTHER" id="PTHR46124">
    <property type="entry name" value="D-AMINOACYL-TRNA DEACYLASE"/>
    <property type="match status" value="1"/>
</dbReference>
<feature type="binding site" evidence="4">
    <location>
        <position position="224"/>
    </location>
    <ligand>
        <name>a divalent metal cation</name>
        <dbReference type="ChEBI" id="CHEBI:60240"/>
        <label>1</label>
    </ligand>
</feature>
<dbReference type="PROSITE" id="PS01090">
    <property type="entry name" value="TATD_2"/>
    <property type="match status" value="1"/>
</dbReference>
<evidence type="ECO:0000256" key="5">
    <source>
        <dbReference type="SAM" id="MobiDB-lite"/>
    </source>
</evidence>
<dbReference type="GO" id="GO:0016788">
    <property type="term" value="F:hydrolase activity, acting on ester bonds"/>
    <property type="evidence" value="ECO:0007669"/>
    <property type="project" value="InterPro"/>
</dbReference>
<feature type="binding site" evidence="4">
    <location>
        <position position="174"/>
    </location>
    <ligand>
        <name>a divalent metal cation</name>
        <dbReference type="ChEBI" id="CHEBI:60240"/>
        <label>2</label>
    </ligand>
</feature>
<keyword evidence="2 4" id="KW-0479">Metal-binding</keyword>
<dbReference type="Proteomes" id="UP000434052">
    <property type="component" value="Unassembled WGS sequence"/>
</dbReference>
<dbReference type="GO" id="GO:0046872">
    <property type="term" value="F:metal ion binding"/>
    <property type="evidence" value="ECO:0007669"/>
    <property type="project" value="UniProtKB-KW"/>
</dbReference>
<feature type="binding site" evidence="4">
    <location>
        <position position="26"/>
    </location>
    <ligand>
        <name>a divalent metal cation</name>
        <dbReference type="ChEBI" id="CHEBI:60240"/>
        <label>1</label>
    </ligand>
</feature>
<dbReference type="NCBIfam" id="TIGR00010">
    <property type="entry name" value="YchF/TatD family DNA exonuclease"/>
    <property type="match status" value="1"/>
</dbReference>
<organism evidence="6 7">
    <name type="scientific">Oceanidesulfovibrio marinus</name>
    <dbReference type="NCBI Taxonomy" id="370038"/>
    <lineage>
        <taxon>Bacteria</taxon>
        <taxon>Pseudomonadati</taxon>
        <taxon>Thermodesulfobacteriota</taxon>
        <taxon>Desulfovibrionia</taxon>
        <taxon>Desulfovibrionales</taxon>
        <taxon>Desulfovibrionaceae</taxon>
        <taxon>Oceanidesulfovibrio</taxon>
    </lineage>
</organism>